<reference evidence="1" key="1">
    <citation type="submission" date="2017-09" db="EMBL/GenBank/DDBJ databases">
        <title>Large-scale bioinformatics analysis of Bacillus genomes uncovers conserved roles of natural products in bacterial physiology.</title>
        <authorList>
            <consortium name="Agbiome Team Llc"/>
            <person name="Bleich R.M."/>
            <person name="Kirk G.J."/>
            <person name="Santa Maria K.C."/>
            <person name="Allen S.E."/>
            <person name="Farag S."/>
            <person name="Shank E.A."/>
            <person name="Bowers A."/>
        </authorList>
    </citation>
    <scope>NUCLEOTIDE SEQUENCE</scope>
    <source>
        <strain evidence="1">AFS005430</strain>
    </source>
</reference>
<dbReference type="RefSeq" id="WP_098164855.1">
    <property type="nucleotide sequence ID" value="NZ_NUEH01000055.1"/>
</dbReference>
<protein>
    <submittedName>
        <fullName evidence="1">Uncharacterized protein</fullName>
    </submittedName>
</protein>
<gene>
    <name evidence="1" type="ORF">CN678_24070</name>
</gene>
<proteinExistence type="predicted"/>
<dbReference type="EMBL" id="NUEH01000055">
    <property type="protein sequence ID" value="PEI83403.1"/>
    <property type="molecule type" value="Genomic_DNA"/>
</dbReference>
<comment type="caution">
    <text evidence="1">The sequence shown here is derived from an EMBL/GenBank/DDBJ whole genome shotgun (WGS) entry which is preliminary data.</text>
</comment>
<sequence length="279" mass="32995">MDEGKGLLKFEFPNVPKLDFASEVAEINRQVQEIAKKFTEMRMQIVESINESLAPLRDIDWEGLEQSWKKSAEELGRKGWTLPMNMTPSEIIGLSQIEEQDELDSALFDFYSNEKEYQHLKTIILEHELTNDWEKLLEQCFENYENGNYLITIPNLLIIIENIAHILISPRYQKYLKPDKRTSLRAKYKKVQREIKKDSTYIVFYVSVAEFLNKIFVFGDFDNNPTRLPMINRDWVLHGRDYPINWQQVDALRLFSALHTIVELDFLLKDLNKEEELVK</sequence>
<organism evidence="1">
    <name type="scientific">Bacillus toyonensis</name>
    <dbReference type="NCBI Taxonomy" id="155322"/>
    <lineage>
        <taxon>Bacteria</taxon>
        <taxon>Bacillati</taxon>
        <taxon>Bacillota</taxon>
        <taxon>Bacilli</taxon>
        <taxon>Bacillales</taxon>
        <taxon>Bacillaceae</taxon>
        <taxon>Bacillus</taxon>
        <taxon>Bacillus cereus group</taxon>
    </lineage>
</organism>
<name>A0AB73SAU3_9BACI</name>
<dbReference type="Proteomes" id="UP000220969">
    <property type="component" value="Unassembled WGS sequence"/>
</dbReference>
<dbReference type="AlphaFoldDB" id="A0AB73SAU3"/>
<evidence type="ECO:0000313" key="1">
    <source>
        <dbReference type="EMBL" id="PEI83403.1"/>
    </source>
</evidence>
<accession>A0AB73SAU3</accession>